<dbReference type="Pfam" id="PF14559">
    <property type="entry name" value="TPR_19"/>
    <property type="match status" value="1"/>
</dbReference>
<organism evidence="4 5">
    <name type="scientific">Periweissella cryptocerci</name>
    <dbReference type="NCBI Taxonomy" id="2506420"/>
    <lineage>
        <taxon>Bacteria</taxon>
        <taxon>Bacillati</taxon>
        <taxon>Bacillota</taxon>
        <taxon>Bacilli</taxon>
        <taxon>Lactobacillales</taxon>
        <taxon>Lactobacillaceae</taxon>
        <taxon>Periweissella</taxon>
    </lineage>
</organism>
<evidence type="ECO:0000313" key="4">
    <source>
        <dbReference type="EMBL" id="QBO35323.1"/>
    </source>
</evidence>
<dbReference type="RefSeq" id="WP_133362403.1">
    <property type="nucleotide sequence ID" value="NZ_CP037940.1"/>
</dbReference>
<dbReference type="InterPro" id="IPR011990">
    <property type="entry name" value="TPR-like_helical_dom_sf"/>
</dbReference>
<reference evidence="5" key="1">
    <citation type="submission" date="2019-03" db="EMBL/GenBank/DDBJ databases">
        <title>Weissella sp. 26KH-42 Genome sequencing.</title>
        <authorList>
            <person name="Heo J."/>
            <person name="Kim S.-J."/>
            <person name="Kim J.-S."/>
            <person name="Hong S.-B."/>
            <person name="Kwon S.-W."/>
        </authorList>
    </citation>
    <scope>NUCLEOTIDE SEQUENCE [LARGE SCALE GENOMIC DNA]</scope>
    <source>
        <strain evidence="5">26KH-42</strain>
    </source>
</reference>
<sequence length="225" mass="25683">MSGEREKRETELNQAIKQLVAKIDQQPDDWRLYNDLAIHLTELRDYLQAEELAMKSLGRFEHDKQAQQTLLYTLGNIYYSAEEYEKAVTYFSQIADQKLKRDALVMIAQSLMQQQDYQHALVYALTAHDQMKQDPEVNTLLADILLALGEFQQASDFYDDALQSDAKFVRALFGRGLIAVVNDQDATAYFAAVKELDAAFYQANQQRVDEIATVIAQKNAADTDK</sequence>
<dbReference type="PANTHER" id="PTHR44943:SF8">
    <property type="entry name" value="TPR REPEAT-CONTAINING PROTEIN MJ0263"/>
    <property type="match status" value="1"/>
</dbReference>
<dbReference type="KEGG" id="wei:EQG49_02010"/>
<protein>
    <submittedName>
        <fullName evidence="4">Tetratricopeptide repeat protein</fullName>
    </submittedName>
</protein>
<dbReference type="Gene3D" id="1.25.40.10">
    <property type="entry name" value="Tetratricopeptide repeat domain"/>
    <property type="match status" value="2"/>
</dbReference>
<evidence type="ECO:0000256" key="2">
    <source>
        <dbReference type="ARBA" id="ARBA00022803"/>
    </source>
</evidence>
<dbReference type="InterPro" id="IPR051685">
    <property type="entry name" value="Ycf3/AcsC/BcsC/TPR_MFPF"/>
</dbReference>
<proteinExistence type="predicted"/>
<dbReference type="EMBL" id="CP037940">
    <property type="protein sequence ID" value="QBO35323.1"/>
    <property type="molecule type" value="Genomic_DNA"/>
</dbReference>
<evidence type="ECO:0000313" key="5">
    <source>
        <dbReference type="Proteomes" id="UP000292886"/>
    </source>
</evidence>
<dbReference type="PROSITE" id="PS50005">
    <property type="entry name" value="TPR"/>
    <property type="match status" value="1"/>
</dbReference>
<dbReference type="PANTHER" id="PTHR44943">
    <property type="entry name" value="CELLULOSE SYNTHASE OPERON PROTEIN C"/>
    <property type="match status" value="1"/>
</dbReference>
<dbReference type="SUPFAM" id="SSF48452">
    <property type="entry name" value="TPR-like"/>
    <property type="match status" value="2"/>
</dbReference>
<dbReference type="Proteomes" id="UP000292886">
    <property type="component" value="Chromosome"/>
</dbReference>
<name>A0A4P6YRU9_9LACO</name>
<dbReference type="InterPro" id="IPR019734">
    <property type="entry name" value="TPR_rpt"/>
</dbReference>
<accession>A0A4P6YRU9</accession>
<dbReference type="AlphaFoldDB" id="A0A4P6YRU9"/>
<dbReference type="OrthoDB" id="2329209at2"/>
<keyword evidence="5" id="KW-1185">Reference proteome</keyword>
<gene>
    <name evidence="4" type="ORF">EQG49_02010</name>
</gene>
<dbReference type="Pfam" id="PF13181">
    <property type="entry name" value="TPR_8"/>
    <property type="match status" value="1"/>
</dbReference>
<feature type="repeat" description="TPR" evidence="3">
    <location>
        <begin position="68"/>
        <end position="101"/>
    </location>
</feature>
<dbReference type="SMART" id="SM00028">
    <property type="entry name" value="TPR"/>
    <property type="match status" value="4"/>
</dbReference>
<evidence type="ECO:0000256" key="3">
    <source>
        <dbReference type="PROSITE-ProRule" id="PRU00339"/>
    </source>
</evidence>
<keyword evidence="2 3" id="KW-0802">TPR repeat</keyword>
<keyword evidence="1" id="KW-0677">Repeat</keyword>
<evidence type="ECO:0000256" key="1">
    <source>
        <dbReference type="ARBA" id="ARBA00022737"/>
    </source>
</evidence>